<evidence type="ECO:0000313" key="1">
    <source>
        <dbReference type="EMBL" id="MFD2094758.1"/>
    </source>
</evidence>
<dbReference type="Proteomes" id="UP001597380">
    <property type="component" value="Unassembled WGS sequence"/>
</dbReference>
<protein>
    <recommendedName>
        <fullName evidence="3">Polymerase nucleotidyl transferase domain-containing protein</fullName>
    </recommendedName>
</protein>
<comment type="caution">
    <text evidence="1">The sequence shown here is derived from an EMBL/GenBank/DDBJ whole genome shotgun (WGS) entry which is preliminary data.</text>
</comment>
<evidence type="ECO:0000313" key="2">
    <source>
        <dbReference type="Proteomes" id="UP001597380"/>
    </source>
</evidence>
<dbReference type="EMBL" id="JBHUHT010000007">
    <property type="protein sequence ID" value="MFD2094758.1"/>
    <property type="molecule type" value="Genomic_DNA"/>
</dbReference>
<sequence>MAIDVAKEIRSSLRSLSKDKSLCLLLAGSFARDEYTFLESLDGNVRSLSDIEFVIFQNNKDFLAKKNHKEIERRMNTISKDLDIVVDFSIKPNFSIRSIPNTFFWYEAITQSKCLIGNVDTISEKKFEVENKGDIYETICHSVISVIKEFHKLGSCSRTKIDTNYRIIKCALDLFIPLTYLRFGKVATHSKRFEVLKNAMVVENDDLHGFSYLFDAIYSVKISKRYVNESELSSIDLDRLTSLYIEFSLYVYNKINDEIKKNGTYIGDSSFLRKIFLVRSALKNYQSSTSVLSRQTPSELYKANINYLENLRCNISGQKYEKKFSKVKFDIKDESSFYSLNRMIYRYL</sequence>
<keyword evidence="2" id="KW-1185">Reference proteome</keyword>
<accession>A0ABW4XIB0</accession>
<gene>
    <name evidence="1" type="ORF">ACFSJ3_02095</name>
</gene>
<dbReference type="RefSeq" id="WP_345338248.1">
    <property type="nucleotide sequence ID" value="NZ_BAABLI010000004.1"/>
</dbReference>
<organism evidence="1 2">
    <name type="scientific">Corallincola platygyrae</name>
    <dbReference type="NCBI Taxonomy" id="1193278"/>
    <lineage>
        <taxon>Bacteria</taxon>
        <taxon>Pseudomonadati</taxon>
        <taxon>Pseudomonadota</taxon>
        <taxon>Gammaproteobacteria</taxon>
        <taxon>Alteromonadales</taxon>
        <taxon>Psychromonadaceae</taxon>
        <taxon>Corallincola</taxon>
    </lineage>
</organism>
<proteinExistence type="predicted"/>
<reference evidence="2" key="1">
    <citation type="journal article" date="2019" name="Int. J. Syst. Evol. Microbiol.">
        <title>The Global Catalogue of Microorganisms (GCM) 10K type strain sequencing project: providing services to taxonomists for standard genome sequencing and annotation.</title>
        <authorList>
            <consortium name="The Broad Institute Genomics Platform"/>
            <consortium name="The Broad Institute Genome Sequencing Center for Infectious Disease"/>
            <person name="Wu L."/>
            <person name="Ma J."/>
        </authorList>
    </citation>
    <scope>NUCLEOTIDE SEQUENCE [LARGE SCALE GENOMIC DNA]</scope>
    <source>
        <strain evidence="2">CGMCC 1.10992</strain>
    </source>
</reference>
<name>A0ABW4XIB0_9GAMM</name>
<evidence type="ECO:0008006" key="3">
    <source>
        <dbReference type="Google" id="ProtNLM"/>
    </source>
</evidence>